<comment type="caution">
    <text evidence="5">The sequence shown here is derived from an EMBL/GenBank/DDBJ whole genome shotgun (WGS) entry which is preliminary data.</text>
</comment>
<name>A0A1E3X5Q6_9BACT</name>
<dbReference type="AlphaFoldDB" id="A0A1E3X5Q6"/>
<dbReference type="NCBIfam" id="TIGR01903">
    <property type="entry name" value="cas5_csm4"/>
    <property type="match status" value="1"/>
</dbReference>
<evidence type="ECO:0000256" key="4">
    <source>
        <dbReference type="ARBA" id="ARBA00023118"/>
    </source>
</evidence>
<sequence>MRTYEITIKPTAGFGTLLKGDTIFGHFCWQGAYDEKLFGKDLDSLLSNYKTKPFAIFSSAYPRFCIGTSHYYAFKTPSLPPDEMFNLPEDKKQRIEKRKDNKAKNWMVLSKNKRFSSFKELSFLPDSALLEDIKANVSEDTRKRLRKAGTNKFITSFSQSHNKINRLVGTTGMEGFAPFTVEQHVFLPETELVLFVGIDENTTNIDKIKLGLQQIGYTGFGKDASAGLGRYELGEIDEIDLSKMGNNTPNACYTLAPCVPEKDTFTEMYFTPFTRFGRHGDVLAKSGNPFKNPIIMADEGGIFKPRDSEVLNKPYIGRAITDISKSEPKSVAQGYSLYIPVKVEV</sequence>
<dbReference type="Proteomes" id="UP000094056">
    <property type="component" value="Unassembled WGS sequence"/>
</dbReference>
<comment type="similarity">
    <text evidence="1">Belongs to the CRISPR-associated Csm4 family.</text>
</comment>
<keyword evidence="3" id="KW-0694">RNA-binding</keyword>
<gene>
    <name evidence="5" type="ORF">SCARUB_03954</name>
</gene>
<dbReference type="EMBL" id="MAYW01000160">
    <property type="protein sequence ID" value="ODS30931.1"/>
    <property type="molecule type" value="Genomic_DNA"/>
</dbReference>
<organism evidence="5 6">
    <name type="scientific">Candidatus Scalindua rubra</name>
    <dbReference type="NCBI Taxonomy" id="1872076"/>
    <lineage>
        <taxon>Bacteria</taxon>
        <taxon>Pseudomonadati</taxon>
        <taxon>Planctomycetota</taxon>
        <taxon>Candidatus Brocadiia</taxon>
        <taxon>Candidatus Brocadiales</taxon>
        <taxon>Candidatus Scalinduaceae</taxon>
        <taxon>Candidatus Scalindua</taxon>
    </lineage>
</organism>
<evidence type="ECO:0000256" key="3">
    <source>
        <dbReference type="ARBA" id="ARBA00022884"/>
    </source>
</evidence>
<evidence type="ECO:0000256" key="1">
    <source>
        <dbReference type="ARBA" id="ARBA00005772"/>
    </source>
</evidence>
<dbReference type="GO" id="GO:0051607">
    <property type="term" value="P:defense response to virus"/>
    <property type="evidence" value="ECO:0007669"/>
    <property type="project" value="UniProtKB-KW"/>
</dbReference>
<accession>A0A1E3X5Q6</accession>
<dbReference type="PATRIC" id="fig|1872076.5.peg.4720"/>
<evidence type="ECO:0000313" key="5">
    <source>
        <dbReference type="EMBL" id="ODS30931.1"/>
    </source>
</evidence>
<reference evidence="5 6" key="1">
    <citation type="submission" date="2016-07" db="EMBL/GenBank/DDBJ databases">
        <title>Draft genome of Scalindua rubra, obtained from a brine-seawater interface in the Red Sea, sheds light on salt adaptation in anammox bacteria.</title>
        <authorList>
            <person name="Speth D.R."/>
            <person name="Lagkouvardos I."/>
            <person name="Wang Y."/>
            <person name="Qian P.-Y."/>
            <person name="Dutilh B.E."/>
            <person name="Jetten M.S."/>
        </authorList>
    </citation>
    <scope>NUCLEOTIDE SEQUENCE [LARGE SCALE GENOMIC DNA]</scope>
    <source>
        <strain evidence="5">BSI-1</strain>
    </source>
</reference>
<keyword evidence="4" id="KW-0051">Antiviral defense</keyword>
<dbReference type="GO" id="GO:0003723">
    <property type="term" value="F:RNA binding"/>
    <property type="evidence" value="ECO:0007669"/>
    <property type="project" value="UniProtKB-KW"/>
</dbReference>
<evidence type="ECO:0000256" key="2">
    <source>
        <dbReference type="ARBA" id="ARBA00016109"/>
    </source>
</evidence>
<proteinExistence type="inferred from homology"/>
<evidence type="ECO:0000313" key="6">
    <source>
        <dbReference type="Proteomes" id="UP000094056"/>
    </source>
</evidence>
<dbReference type="InterPro" id="IPR005510">
    <property type="entry name" value="Csm4"/>
</dbReference>
<protein>
    <recommendedName>
        <fullName evidence="2">CRISPR system Cms protein Csm4</fullName>
    </recommendedName>
</protein>